<dbReference type="EMBL" id="CAKKNE010000003">
    <property type="protein sequence ID" value="CAH0370515.1"/>
    <property type="molecule type" value="Genomic_DNA"/>
</dbReference>
<dbReference type="GO" id="GO:0005739">
    <property type="term" value="C:mitochondrion"/>
    <property type="evidence" value="ECO:0007669"/>
    <property type="project" value="TreeGrafter"/>
</dbReference>
<keyword evidence="7" id="KW-0472">Membrane</keyword>
<feature type="compositionally biased region" description="Basic and acidic residues" evidence="6">
    <location>
        <begin position="30"/>
        <end position="41"/>
    </location>
</feature>
<comment type="caution">
    <text evidence="9">The sequence shown here is derived from an EMBL/GenBank/DDBJ whole genome shotgun (WGS) entry which is preliminary data.</text>
</comment>
<evidence type="ECO:0000313" key="9">
    <source>
        <dbReference type="EMBL" id="CAH0370515.1"/>
    </source>
</evidence>
<dbReference type="AlphaFoldDB" id="A0A8J2WIV4"/>
<dbReference type="PANTHER" id="PTHR46679:SF1">
    <property type="entry name" value="GLUTAREDOXIN-2, MITOCHONDRIAL"/>
    <property type="match status" value="1"/>
</dbReference>
<feature type="domain" description="Glutaredoxin" evidence="8">
    <location>
        <begin position="135"/>
        <end position="192"/>
    </location>
</feature>
<dbReference type="InterPro" id="IPR014025">
    <property type="entry name" value="Glutaredoxin_subgr"/>
</dbReference>
<dbReference type="InterPro" id="IPR011767">
    <property type="entry name" value="GLR_AS"/>
</dbReference>
<dbReference type="InterPro" id="IPR002109">
    <property type="entry name" value="Glutaredoxin"/>
</dbReference>
<feature type="region of interest" description="Disordered" evidence="6">
    <location>
        <begin position="10"/>
        <end position="41"/>
    </location>
</feature>
<comment type="similarity">
    <text evidence="1">Belongs to the glutaredoxin family.</text>
</comment>
<dbReference type="PANTHER" id="PTHR46679">
    <property type="match status" value="1"/>
</dbReference>
<evidence type="ECO:0000256" key="4">
    <source>
        <dbReference type="ARBA" id="ARBA00023157"/>
    </source>
</evidence>
<evidence type="ECO:0000256" key="2">
    <source>
        <dbReference type="ARBA" id="ARBA00022448"/>
    </source>
</evidence>
<evidence type="ECO:0000256" key="6">
    <source>
        <dbReference type="SAM" id="MobiDB-lite"/>
    </source>
</evidence>
<dbReference type="GO" id="GO:0015035">
    <property type="term" value="F:protein-disulfide reductase activity"/>
    <property type="evidence" value="ECO:0007669"/>
    <property type="project" value="TreeGrafter"/>
</dbReference>
<keyword evidence="3" id="KW-0249">Electron transport</keyword>
<dbReference type="Proteomes" id="UP000789595">
    <property type="component" value="Unassembled WGS sequence"/>
</dbReference>
<dbReference type="InterPro" id="IPR036249">
    <property type="entry name" value="Thioredoxin-like_sf"/>
</dbReference>
<name>A0A8J2WIV4_9STRA</name>
<reference evidence="9" key="1">
    <citation type="submission" date="2021-11" db="EMBL/GenBank/DDBJ databases">
        <authorList>
            <consortium name="Genoscope - CEA"/>
            <person name="William W."/>
        </authorList>
    </citation>
    <scope>NUCLEOTIDE SEQUENCE</scope>
</reference>
<dbReference type="Pfam" id="PF00462">
    <property type="entry name" value="Glutaredoxin"/>
    <property type="match status" value="1"/>
</dbReference>
<dbReference type="Gene3D" id="3.40.30.10">
    <property type="entry name" value="Glutaredoxin"/>
    <property type="match status" value="1"/>
</dbReference>
<feature type="transmembrane region" description="Helical" evidence="7">
    <location>
        <begin position="66"/>
        <end position="84"/>
    </location>
</feature>
<dbReference type="CDD" id="cd02066">
    <property type="entry name" value="GRX_family"/>
    <property type="match status" value="1"/>
</dbReference>
<protein>
    <recommendedName>
        <fullName evidence="8">Glutaredoxin domain-containing protein</fullName>
    </recommendedName>
</protein>
<gene>
    <name evidence="9" type="ORF">PECAL_3P04110</name>
</gene>
<evidence type="ECO:0000313" key="10">
    <source>
        <dbReference type="Proteomes" id="UP000789595"/>
    </source>
</evidence>
<keyword evidence="10" id="KW-1185">Reference proteome</keyword>
<dbReference type="OrthoDB" id="44061at2759"/>
<keyword evidence="5" id="KW-0676">Redox-active center</keyword>
<dbReference type="PRINTS" id="PR00160">
    <property type="entry name" value="GLUTAREDOXIN"/>
</dbReference>
<accession>A0A8J2WIV4</accession>
<sequence length="281" mass="30031">MALLRGLRAAAARLPRRPPPSTRRRALTSTKERSKASREDDQRLYHRAKLAGALNDEPTKNPMIDAVLGAAVALFFGGGIYALFLRSSGRLSVPADPTDRQFFENPSAGGGHPRGAAASLYIYTPVAEIIEAAPVVVFSAPDCPYCDEAKAALRDAGVAFTEVAASDWQRVQLTKRTGSRTVPQVFAGGEFVGGCHDGGLGGTVPLLRMGLLQEMAARAAGERDREKQAVERQLARRDGRLHVVGVEPADAVVVGRVHPAHAAAGDELARLRRQLAAEKKD</sequence>
<evidence type="ECO:0000256" key="5">
    <source>
        <dbReference type="ARBA" id="ARBA00023284"/>
    </source>
</evidence>
<evidence type="ECO:0000256" key="7">
    <source>
        <dbReference type="SAM" id="Phobius"/>
    </source>
</evidence>
<keyword evidence="7" id="KW-0812">Transmembrane</keyword>
<organism evidence="9 10">
    <name type="scientific">Pelagomonas calceolata</name>
    <dbReference type="NCBI Taxonomy" id="35677"/>
    <lineage>
        <taxon>Eukaryota</taxon>
        <taxon>Sar</taxon>
        <taxon>Stramenopiles</taxon>
        <taxon>Ochrophyta</taxon>
        <taxon>Pelagophyceae</taxon>
        <taxon>Pelagomonadales</taxon>
        <taxon>Pelagomonadaceae</taxon>
        <taxon>Pelagomonas</taxon>
    </lineage>
</organism>
<dbReference type="SUPFAM" id="SSF52833">
    <property type="entry name" value="Thioredoxin-like"/>
    <property type="match status" value="1"/>
</dbReference>
<evidence type="ECO:0000256" key="1">
    <source>
        <dbReference type="ARBA" id="ARBA00007787"/>
    </source>
</evidence>
<evidence type="ECO:0000256" key="3">
    <source>
        <dbReference type="ARBA" id="ARBA00022982"/>
    </source>
</evidence>
<keyword evidence="7" id="KW-1133">Transmembrane helix</keyword>
<evidence type="ECO:0000259" key="8">
    <source>
        <dbReference type="Pfam" id="PF00462"/>
    </source>
</evidence>
<proteinExistence type="inferred from homology"/>
<dbReference type="PROSITE" id="PS00195">
    <property type="entry name" value="GLUTAREDOXIN_1"/>
    <property type="match status" value="1"/>
</dbReference>
<dbReference type="PROSITE" id="PS51354">
    <property type="entry name" value="GLUTAREDOXIN_2"/>
    <property type="match status" value="1"/>
</dbReference>
<keyword evidence="2" id="KW-0813">Transport</keyword>
<keyword evidence="4" id="KW-1015">Disulfide bond</keyword>